<comment type="caution">
    <text evidence="1">The sequence shown here is derived from an EMBL/GenBank/DDBJ whole genome shotgun (WGS) entry which is preliminary data.</text>
</comment>
<dbReference type="Proteomes" id="UP000536179">
    <property type="component" value="Unassembled WGS sequence"/>
</dbReference>
<dbReference type="EMBL" id="JACHXU010000004">
    <property type="protein sequence ID" value="MBB3205826.1"/>
    <property type="molecule type" value="Genomic_DNA"/>
</dbReference>
<keyword evidence="2" id="KW-1185">Reference proteome</keyword>
<organism evidence="1 2">
    <name type="scientific">Aporhodopirellula rubra</name>
    <dbReference type="NCBI Taxonomy" id="980271"/>
    <lineage>
        <taxon>Bacteria</taxon>
        <taxon>Pseudomonadati</taxon>
        <taxon>Planctomycetota</taxon>
        <taxon>Planctomycetia</taxon>
        <taxon>Pirellulales</taxon>
        <taxon>Pirellulaceae</taxon>
        <taxon>Aporhodopirellula</taxon>
    </lineage>
</organism>
<evidence type="ECO:0000313" key="1">
    <source>
        <dbReference type="EMBL" id="MBB3205826.1"/>
    </source>
</evidence>
<accession>A0A7W5DWJ2</accession>
<evidence type="ECO:0000313" key="2">
    <source>
        <dbReference type="Proteomes" id="UP000536179"/>
    </source>
</evidence>
<gene>
    <name evidence="1" type="ORF">FHS27_001630</name>
</gene>
<proteinExistence type="predicted"/>
<dbReference type="AlphaFoldDB" id="A0A7W5DWJ2"/>
<sequence>MIEYQMQPRGGGGGPFRGLRRPTWNISIFFMRCFPGFVQACVRLGVDRLDKRIQLIEYFFSCLGHPEDAWTNERPHPNFVWKASP</sequence>
<name>A0A7W5DWJ2_9BACT</name>
<protein>
    <submittedName>
        <fullName evidence="1">Uncharacterized protein</fullName>
    </submittedName>
</protein>
<reference evidence="1 2" key="1">
    <citation type="submission" date="2020-08" db="EMBL/GenBank/DDBJ databases">
        <title>Genomic Encyclopedia of Type Strains, Phase III (KMG-III): the genomes of soil and plant-associated and newly described type strains.</title>
        <authorList>
            <person name="Whitman W."/>
        </authorList>
    </citation>
    <scope>NUCLEOTIDE SEQUENCE [LARGE SCALE GENOMIC DNA]</scope>
    <source>
        <strain evidence="1 2">CECT 8075</strain>
    </source>
</reference>